<dbReference type="OrthoDB" id="5079476at2759"/>
<dbReference type="AlphaFoldDB" id="A0A8H4WU02"/>
<evidence type="ECO:0000256" key="1">
    <source>
        <dbReference type="SAM" id="MobiDB-lite"/>
    </source>
</evidence>
<reference evidence="2" key="1">
    <citation type="journal article" date="2020" name="BMC Genomics">
        <title>Correction to: Identification and distribution of gene clusters required for synthesis of sphingolipid metabolism inhibitors in diverse species of the filamentous fungus Fusarium.</title>
        <authorList>
            <person name="Kim H.S."/>
            <person name="Lohmar J.M."/>
            <person name="Busman M."/>
            <person name="Brown D.W."/>
            <person name="Naumann T.A."/>
            <person name="Divon H.H."/>
            <person name="Lysoe E."/>
            <person name="Uhlig S."/>
            <person name="Proctor R.H."/>
        </authorList>
    </citation>
    <scope>NUCLEOTIDE SEQUENCE</scope>
    <source>
        <strain evidence="2">NRRL 20472</strain>
    </source>
</reference>
<gene>
    <name evidence="2" type="ORF">FSARC_13390</name>
</gene>
<protein>
    <submittedName>
        <fullName evidence="2">Uncharacterized protein</fullName>
    </submittedName>
</protein>
<feature type="compositionally biased region" description="Basic residues" evidence="1">
    <location>
        <begin position="17"/>
        <end position="49"/>
    </location>
</feature>
<proteinExistence type="predicted"/>
<comment type="caution">
    <text evidence="2">The sequence shown here is derived from an EMBL/GenBank/DDBJ whole genome shotgun (WGS) entry which is preliminary data.</text>
</comment>
<reference evidence="2" key="2">
    <citation type="submission" date="2020-05" db="EMBL/GenBank/DDBJ databases">
        <authorList>
            <person name="Kim H.-S."/>
            <person name="Proctor R.H."/>
            <person name="Brown D.W."/>
        </authorList>
    </citation>
    <scope>NUCLEOTIDE SEQUENCE</scope>
    <source>
        <strain evidence="2">NRRL 20472</strain>
    </source>
</reference>
<evidence type="ECO:0000313" key="2">
    <source>
        <dbReference type="EMBL" id="KAF4949804.1"/>
    </source>
</evidence>
<sequence length="295" mass="34246">MSPPPSGPKDDASPRKEKPRKRRRLSLLERLRRHPLPPPRKAKSKKRPRLPFGEQLRRDSVASFEKHLAIFGAKKTDEGRFVRKVPNRGHAIPFETPGMLTSLSLQAFLKHITFSFESILSLGRFADVVKSDFFRHSPPRQTLALSVELHIFHPDELPRAEELTEWVEVDSEHGCNQRAVYHLSAWMEAVEKLVQLPIKLDVRLCMEKPYRAYLTLRNETRVLRAENVTLEVILTESSWEKVPEKGFLMALTKFAITGKKMDDVYEKQRLGFTNEQNDMMFKYGTMVPRRMEILS</sequence>
<keyword evidence="3" id="KW-1185">Reference proteome</keyword>
<name>A0A8H4WU02_9HYPO</name>
<feature type="region of interest" description="Disordered" evidence="1">
    <location>
        <begin position="1"/>
        <end position="55"/>
    </location>
</feature>
<accession>A0A8H4WU02</accession>
<organism evidence="2 3">
    <name type="scientific">Fusarium sarcochroum</name>
    <dbReference type="NCBI Taxonomy" id="1208366"/>
    <lineage>
        <taxon>Eukaryota</taxon>
        <taxon>Fungi</taxon>
        <taxon>Dikarya</taxon>
        <taxon>Ascomycota</taxon>
        <taxon>Pezizomycotina</taxon>
        <taxon>Sordariomycetes</taxon>
        <taxon>Hypocreomycetidae</taxon>
        <taxon>Hypocreales</taxon>
        <taxon>Nectriaceae</taxon>
        <taxon>Fusarium</taxon>
        <taxon>Fusarium lateritium species complex</taxon>
    </lineage>
</organism>
<dbReference type="Proteomes" id="UP000622797">
    <property type="component" value="Unassembled WGS sequence"/>
</dbReference>
<evidence type="ECO:0000313" key="3">
    <source>
        <dbReference type="Proteomes" id="UP000622797"/>
    </source>
</evidence>
<dbReference type="EMBL" id="JABEXW010000994">
    <property type="protein sequence ID" value="KAF4949804.1"/>
    <property type="molecule type" value="Genomic_DNA"/>
</dbReference>